<dbReference type="RefSeq" id="WP_089659892.1">
    <property type="nucleotide sequence ID" value="NZ_FNGH01000015.1"/>
</dbReference>
<keyword evidence="4" id="KW-1185">Reference proteome</keyword>
<dbReference type="Pfam" id="PF03703">
    <property type="entry name" value="bPH_2"/>
    <property type="match status" value="1"/>
</dbReference>
<dbReference type="PANTHER" id="PTHR34473">
    <property type="entry name" value="UPF0699 TRANSMEMBRANE PROTEIN YDBS"/>
    <property type="match status" value="1"/>
</dbReference>
<dbReference type="OrthoDB" id="1750577at2"/>
<accession>A0A1G9UHQ2</accession>
<dbReference type="InterPro" id="IPR005182">
    <property type="entry name" value="YdbS-like_PH"/>
</dbReference>
<protein>
    <recommendedName>
        <fullName evidence="2">YdbS-like PH domain-containing protein</fullName>
    </recommendedName>
</protein>
<proteinExistence type="predicted"/>
<gene>
    <name evidence="3" type="ORF">SAMN05192555_11566</name>
</gene>
<keyword evidence="1" id="KW-1133">Transmembrane helix</keyword>
<feature type="transmembrane region" description="Helical" evidence="1">
    <location>
        <begin position="56"/>
        <end position="79"/>
    </location>
</feature>
<evidence type="ECO:0000313" key="4">
    <source>
        <dbReference type="Proteomes" id="UP000199107"/>
    </source>
</evidence>
<dbReference type="Proteomes" id="UP000199107">
    <property type="component" value="Unassembled WGS sequence"/>
</dbReference>
<evidence type="ECO:0000313" key="3">
    <source>
        <dbReference type="EMBL" id="SDM59451.1"/>
    </source>
</evidence>
<dbReference type="EMBL" id="FNGH01000015">
    <property type="protein sequence ID" value="SDM59451.1"/>
    <property type="molecule type" value="Genomic_DNA"/>
</dbReference>
<evidence type="ECO:0000259" key="2">
    <source>
        <dbReference type="Pfam" id="PF03703"/>
    </source>
</evidence>
<reference evidence="4" key="1">
    <citation type="submission" date="2016-10" db="EMBL/GenBank/DDBJ databases">
        <authorList>
            <person name="Varghese N."/>
            <person name="Submissions S."/>
        </authorList>
    </citation>
    <scope>NUCLEOTIDE SEQUENCE [LARGE SCALE GENOMIC DNA]</scope>
    <source>
        <strain evidence="4">AAP</strain>
    </source>
</reference>
<dbReference type="AlphaFoldDB" id="A0A1G9UHQ2"/>
<dbReference type="PANTHER" id="PTHR34473:SF3">
    <property type="entry name" value="TRANSMEMBRANE PROTEIN-RELATED"/>
    <property type="match status" value="1"/>
</dbReference>
<keyword evidence="1" id="KW-0812">Transmembrane</keyword>
<sequence length="173" mass="18787">MSQDASPTVEQSRLAETPLQPFSPRLAPCLALHKAVSWLLVVLALTWMPLGESELLAWRVWLVAGAAGLGALGVALAWCEARRRAYALREHALVQRRGLLVQRLQALPLARLQHIETRSNPLERCFGLVRLACFTAGGRSADVVLEGLSPASADALKQQLLARLHANAEETSA</sequence>
<name>A0A1G9UHQ2_9GAMM</name>
<evidence type="ECO:0000256" key="1">
    <source>
        <dbReference type="SAM" id="Phobius"/>
    </source>
</evidence>
<feature type="domain" description="YdbS-like PH" evidence="2">
    <location>
        <begin position="82"/>
        <end position="160"/>
    </location>
</feature>
<keyword evidence="1" id="KW-0472">Membrane</keyword>
<dbReference type="STRING" id="48727.SAMN05192555_11566"/>
<organism evidence="3 4">
    <name type="scientific">Franzmannia pantelleriensis</name>
    <dbReference type="NCBI Taxonomy" id="48727"/>
    <lineage>
        <taxon>Bacteria</taxon>
        <taxon>Pseudomonadati</taxon>
        <taxon>Pseudomonadota</taxon>
        <taxon>Gammaproteobacteria</taxon>
        <taxon>Oceanospirillales</taxon>
        <taxon>Halomonadaceae</taxon>
        <taxon>Franzmannia</taxon>
    </lineage>
</organism>